<comment type="caution">
    <text evidence="1">The sequence shown here is derived from an EMBL/GenBank/DDBJ whole genome shotgun (WGS) entry which is preliminary data.</text>
</comment>
<protein>
    <submittedName>
        <fullName evidence="1">Uncharacterized protein</fullName>
    </submittedName>
</protein>
<sequence length="113" mass="12666">MKRKKLHHHLSLGRQSSLVPECDLSTIAQPSEALNPVVRLRCLANEKDWDESKEFLDAGRATLISETSTLHIASVGLTMRESPKCINHRVGGVQGLHWGRTPLSNFDNLHKTF</sequence>
<dbReference type="EMBL" id="JAYMYQ010000009">
    <property type="protein sequence ID" value="KAK7313209.1"/>
    <property type="molecule type" value="Genomic_DNA"/>
</dbReference>
<dbReference type="Proteomes" id="UP001367508">
    <property type="component" value="Unassembled WGS sequence"/>
</dbReference>
<accession>A0AAN9KCC9</accession>
<evidence type="ECO:0000313" key="2">
    <source>
        <dbReference type="Proteomes" id="UP001367508"/>
    </source>
</evidence>
<organism evidence="1 2">
    <name type="scientific">Canavalia gladiata</name>
    <name type="common">Sword bean</name>
    <name type="synonym">Dolichos gladiatus</name>
    <dbReference type="NCBI Taxonomy" id="3824"/>
    <lineage>
        <taxon>Eukaryota</taxon>
        <taxon>Viridiplantae</taxon>
        <taxon>Streptophyta</taxon>
        <taxon>Embryophyta</taxon>
        <taxon>Tracheophyta</taxon>
        <taxon>Spermatophyta</taxon>
        <taxon>Magnoliopsida</taxon>
        <taxon>eudicotyledons</taxon>
        <taxon>Gunneridae</taxon>
        <taxon>Pentapetalae</taxon>
        <taxon>rosids</taxon>
        <taxon>fabids</taxon>
        <taxon>Fabales</taxon>
        <taxon>Fabaceae</taxon>
        <taxon>Papilionoideae</taxon>
        <taxon>50 kb inversion clade</taxon>
        <taxon>NPAAA clade</taxon>
        <taxon>indigoferoid/millettioid clade</taxon>
        <taxon>Phaseoleae</taxon>
        <taxon>Canavalia</taxon>
    </lineage>
</organism>
<keyword evidence="2" id="KW-1185">Reference proteome</keyword>
<proteinExistence type="predicted"/>
<gene>
    <name evidence="1" type="ORF">VNO77_37742</name>
</gene>
<reference evidence="1 2" key="1">
    <citation type="submission" date="2024-01" db="EMBL/GenBank/DDBJ databases">
        <title>The genomes of 5 underutilized Papilionoideae crops provide insights into root nodulation and disease resistanc.</title>
        <authorList>
            <person name="Jiang F."/>
        </authorList>
    </citation>
    <scope>NUCLEOTIDE SEQUENCE [LARGE SCALE GENOMIC DNA]</scope>
    <source>
        <strain evidence="1">LVBAO_FW01</strain>
        <tissue evidence="1">Leaves</tissue>
    </source>
</reference>
<dbReference type="AlphaFoldDB" id="A0AAN9KCC9"/>
<evidence type="ECO:0000313" key="1">
    <source>
        <dbReference type="EMBL" id="KAK7313209.1"/>
    </source>
</evidence>
<name>A0AAN9KCC9_CANGL</name>